<dbReference type="EMBL" id="WUAV01000006">
    <property type="protein sequence ID" value="KAF1746639.1"/>
    <property type="molecule type" value="Genomic_DNA"/>
</dbReference>
<feature type="compositionally biased region" description="Low complexity" evidence="2">
    <location>
        <begin position="25"/>
        <end position="37"/>
    </location>
</feature>
<evidence type="ECO:0000313" key="5">
    <source>
        <dbReference type="Proteomes" id="UP000483820"/>
    </source>
</evidence>
<dbReference type="SUPFAM" id="SSF47473">
    <property type="entry name" value="EF-hand"/>
    <property type="match status" value="1"/>
</dbReference>
<protein>
    <recommendedName>
        <fullName evidence="3">EF-hand domain-containing protein</fullName>
    </recommendedName>
</protein>
<gene>
    <name evidence="4" type="ORF">GCK72_023096</name>
</gene>
<dbReference type="PROSITE" id="PS50222">
    <property type="entry name" value="EF_HAND_2"/>
    <property type="match status" value="1"/>
</dbReference>
<dbReference type="InterPro" id="IPR018247">
    <property type="entry name" value="EF_Hand_1_Ca_BS"/>
</dbReference>
<name>A0A6A5FW51_CAERE</name>
<feature type="region of interest" description="Disordered" evidence="2">
    <location>
        <begin position="1"/>
        <end position="38"/>
    </location>
</feature>
<dbReference type="Gene3D" id="1.10.238.10">
    <property type="entry name" value="EF-hand"/>
    <property type="match status" value="1"/>
</dbReference>
<accession>A0A6A5FW51</accession>
<dbReference type="CTD" id="78777638"/>
<evidence type="ECO:0000256" key="1">
    <source>
        <dbReference type="ARBA" id="ARBA00022837"/>
    </source>
</evidence>
<dbReference type="Proteomes" id="UP000483820">
    <property type="component" value="Chromosome X"/>
</dbReference>
<dbReference type="PROSITE" id="PS00018">
    <property type="entry name" value="EF_HAND_1"/>
    <property type="match status" value="1"/>
</dbReference>
<dbReference type="CDD" id="cd00051">
    <property type="entry name" value="EFh"/>
    <property type="match status" value="1"/>
</dbReference>
<reference evidence="4 5" key="1">
    <citation type="submission" date="2019-12" db="EMBL/GenBank/DDBJ databases">
        <title>Chromosome-level assembly of the Caenorhabditis remanei genome.</title>
        <authorList>
            <person name="Teterina A.A."/>
            <person name="Willis J.H."/>
            <person name="Phillips P.C."/>
        </authorList>
    </citation>
    <scope>NUCLEOTIDE SEQUENCE [LARGE SCALE GENOMIC DNA]</scope>
    <source>
        <strain evidence="4 5">PX506</strain>
        <tissue evidence="4">Whole organism</tissue>
    </source>
</reference>
<dbReference type="InterPro" id="IPR011992">
    <property type="entry name" value="EF-hand-dom_pair"/>
</dbReference>
<dbReference type="GO" id="GO:0005509">
    <property type="term" value="F:calcium ion binding"/>
    <property type="evidence" value="ECO:0007669"/>
    <property type="project" value="InterPro"/>
</dbReference>
<evidence type="ECO:0000313" key="4">
    <source>
        <dbReference type="EMBL" id="KAF1746639.1"/>
    </source>
</evidence>
<dbReference type="AlphaFoldDB" id="A0A6A5FW51"/>
<comment type="caution">
    <text evidence="4">The sequence shown here is derived from an EMBL/GenBank/DDBJ whole genome shotgun (WGS) entry which is preliminary data.</text>
</comment>
<dbReference type="KEGG" id="crq:GCK72_023096"/>
<evidence type="ECO:0000259" key="3">
    <source>
        <dbReference type="PROSITE" id="PS50222"/>
    </source>
</evidence>
<evidence type="ECO:0000256" key="2">
    <source>
        <dbReference type="SAM" id="MobiDB-lite"/>
    </source>
</evidence>
<proteinExistence type="predicted"/>
<dbReference type="GeneID" id="78777638"/>
<sequence>MIKRLKEDTSDNESDSCEKETRLHSTSNSTTTKVTKNGLPLSITPTNFENPIFVDTSESTQELPSVLVQTKNFSGGEGLRFAKLFRKFSGLRNSLMDLGGFKRLMSELGSNADEETMESIFPLADKDKNGHLSLDEFLKIARVAHFHPPLSGLMVFTNKEAVDRFGKQSLLGRAKRASYSVLNTFFSKFK</sequence>
<keyword evidence="1" id="KW-0106">Calcium</keyword>
<organism evidence="4 5">
    <name type="scientific">Caenorhabditis remanei</name>
    <name type="common">Caenorhabditis vulgaris</name>
    <dbReference type="NCBI Taxonomy" id="31234"/>
    <lineage>
        <taxon>Eukaryota</taxon>
        <taxon>Metazoa</taxon>
        <taxon>Ecdysozoa</taxon>
        <taxon>Nematoda</taxon>
        <taxon>Chromadorea</taxon>
        <taxon>Rhabditida</taxon>
        <taxon>Rhabditina</taxon>
        <taxon>Rhabditomorpha</taxon>
        <taxon>Rhabditoidea</taxon>
        <taxon>Rhabditidae</taxon>
        <taxon>Peloderinae</taxon>
        <taxon>Caenorhabditis</taxon>
    </lineage>
</organism>
<dbReference type="InterPro" id="IPR002048">
    <property type="entry name" value="EF_hand_dom"/>
</dbReference>
<feature type="domain" description="EF-hand" evidence="3">
    <location>
        <begin position="112"/>
        <end position="147"/>
    </location>
</feature>
<dbReference type="RefSeq" id="XP_053578797.1">
    <property type="nucleotide sequence ID" value="XM_053735231.1"/>
</dbReference>